<keyword evidence="2" id="KW-1185">Reference proteome</keyword>
<evidence type="ECO:0000313" key="1">
    <source>
        <dbReference type="EMBL" id="MBB4892499.1"/>
    </source>
</evidence>
<proteinExistence type="predicted"/>
<evidence type="ECO:0000313" key="2">
    <source>
        <dbReference type="Proteomes" id="UP000556084"/>
    </source>
</evidence>
<reference evidence="1 2" key="1">
    <citation type="submission" date="2020-08" db="EMBL/GenBank/DDBJ databases">
        <title>Genomic Encyclopedia of Type Strains, Phase III (KMG-III): the genomes of soil and plant-associated and newly described type strains.</title>
        <authorList>
            <person name="Whitman W."/>
        </authorList>
    </citation>
    <scope>NUCLEOTIDE SEQUENCE [LARGE SCALE GENOMIC DNA]</scope>
    <source>
        <strain evidence="1 2">CECT 3266</strain>
    </source>
</reference>
<organism evidence="1 2">
    <name type="scientific">Streptomyces olivoverticillatus</name>
    <dbReference type="NCBI Taxonomy" id="66427"/>
    <lineage>
        <taxon>Bacteria</taxon>
        <taxon>Bacillati</taxon>
        <taxon>Actinomycetota</taxon>
        <taxon>Actinomycetes</taxon>
        <taxon>Kitasatosporales</taxon>
        <taxon>Streptomycetaceae</taxon>
        <taxon>Streptomyces</taxon>
    </lineage>
</organism>
<name>A0A7W7LLX5_9ACTN</name>
<protein>
    <submittedName>
        <fullName evidence="1">Uncharacterized protein</fullName>
    </submittedName>
</protein>
<accession>A0A7W7LLX5</accession>
<comment type="caution">
    <text evidence="1">The sequence shown here is derived from an EMBL/GenBank/DDBJ whole genome shotgun (WGS) entry which is preliminary data.</text>
</comment>
<dbReference type="AlphaFoldDB" id="A0A7W7LLX5"/>
<gene>
    <name evidence="1" type="ORF">FHS39_001510</name>
</gene>
<dbReference type="Proteomes" id="UP000556084">
    <property type="component" value="Unassembled WGS sequence"/>
</dbReference>
<dbReference type="EMBL" id="JACHJH010000002">
    <property type="protein sequence ID" value="MBB4892499.1"/>
    <property type="molecule type" value="Genomic_DNA"/>
</dbReference>
<sequence>MRHELSVEQGQEAGCRARLNLGRLLGEHAAEPFEDGRDAAAFLGEQAQPGAYEPGGDGGFGAAAADVAERDFAAAPFCRKTPGCPGSGFTFGVRTMFAIDRRSCAITS</sequence>